<proteinExistence type="predicted"/>
<keyword evidence="2" id="KW-1133">Transmembrane helix</keyword>
<reference evidence="3 4" key="1">
    <citation type="submission" date="2016-01" db="EMBL/GenBank/DDBJ databases">
        <title>Whole genome sequencing of Bhargavaea cecembensis T14.</title>
        <authorList>
            <person name="Hong K.W."/>
        </authorList>
    </citation>
    <scope>NUCLEOTIDE SEQUENCE [LARGE SCALE GENOMIC DNA]</scope>
    <source>
        <strain evidence="3 4">T14</strain>
    </source>
</reference>
<evidence type="ECO:0000256" key="2">
    <source>
        <dbReference type="SAM" id="Phobius"/>
    </source>
</evidence>
<evidence type="ECO:0008006" key="5">
    <source>
        <dbReference type="Google" id="ProtNLM"/>
    </source>
</evidence>
<accession>A0A163GBL1</accession>
<dbReference type="OrthoDB" id="2427034at2"/>
<keyword evidence="2" id="KW-0472">Membrane</keyword>
<evidence type="ECO:0000313" key="4">
    <source>
        <dbReference type="Proteomes" id="UP000076490"/>
    </source>
</evidence>
<dbReference type="EMBL" id="LQNT01000001">
    <property type="protein sequence ID" value="KZE40001.1"/>
    <property type="molecule type" value="Genomic_DNA"/>
</dbReference>
<comment type="caution">
    <text evidence="3">The sequence shown here is derived from an EMBL/GenBank/DDBJ whole genome shotgun (WGS) entry which is preliminary data.</text>
</comment>
<feature type="transmembrane region" description="Helical" evidence="2">
    <location>
        <begin position="12"/>
        <end position="32"/>
    </location>
</feature>
<feature type="compositionally biased region" description="Basic and acidic residues" evidence="1">
    <location>
        <begin position="210"/>
        <end position="225"/>
    </location>
</feature>
<feature type="region of interest" description="Disordered" evidence="1">
    <location>
        <begin position="194"/>
        <end position="225"/>
    </location>
</feature>
<gene>
    <name evidence="3" type="ORF">AV656_01610</name>
</gene>
<protein>
    <recommendedName>
        <fullName evidence="5">Pilus assembly protein PilO</fullName>
    </recommendedName>
</protein>
<evidence type="ECO:0000313" key="3">
    <source>
        <dbReference type="EMBL" id="KZE40001.1"/>
    </source>
</evidence>
<evidence type="ECO:0000256" key="1">
    <source>
        <dbReference type="SAM" id="MobiDB-lite"/>
    </source>
</evidence>
<name>A0A163GBL1_9BACL</name>
<dbReference type="Proteomes" id="UP000076490">
    <property type="component" value="Unassembled WGS sequence"/>
</dbReference>
<sequence>MNRLNMDKKETILLFVSILFFISLLLYSYFMLFTPARDERLQAQQTVQTERQVLSTLQQQVAGVEYTEPASSQPLQQKVPVLPVEEIILLQVGKAEVVSGTEIQGVSFSTGEMLIENPPEGVESVDELLTTVQITSKDYDGIITFIDEVEKLERITVTDAISVSGPTEKREEADEDEPIPMELTFSSFYRDDLESLKEEVPKAPAPPASMKEDPFKFEDKSEQGN</sequence>
<keyword evidence="2" id="KW-0812">Transmembrane</keyword>
<organism evidence="3 4">
    <name type="scientific">Bhargavaea cecembensis</name>
    <dbReference type="NCBI Taxonomy" id="394098"/>
    <lineage>
        <taxon>Bacteria</taxon>
        <taxon>Bacillati</taxon>
        <taxon>Bacillota</taxon>
        <taxon>Bacilli</taxon>
        <taxon>Bacillales</taxon>
        <taxon>Caryophanaceae</taxon>
        <taxon>Bhargavaea</taxon>
    </lineage>
</organism>
<dbReference type="AlphaFoldDB" id="A0A163GBL1"/>
<dbReference type="RefSeq" id="WP_063178163.1">
    <property type="nucleotide sequence ID" value="NZ_LQNT01000001.1"/>
</dbReference>